<dbReference type="InterPro" id="IPR002035">
    <property type="entry name" value="VWF_A"/>
</dbReference>
<keyword evidence="4" id="KW-0677">Repeat</keyword>
<evidence type="ECO:0000256" key="7">
    <source>
        <dbReference type="ARBA" id="ARBA00023163"/>
    </source>
</evidence>
<sequence length="1026" mass="111189">MAPQHQHVCGFYYSTYQTGTQRHYLPQLGLKSHTTILSKTSRTLLTQTFINPDQTKAIKNVRYTFPLYDGVSVVAFTCRVDGRLIKGQVKEREKAKADFNKAVERGQVAGLMEQLPDAADVFSTTVGNIPPGATITTEITYLGELKHDAEVDGIRFTIPTAIAPRYGSYPGELLGKPDSTHAHASSGMEIVVDAIFDDGSPIKQLRSPTHPIAVSMGTTSAAPDKEPTMTRASATLSLDTAELSADFVIQVVAKDTGNPTAILETHPRIPCQRALMTTLVPKFSLPSIRPEIVFVCDRSGSMGSDSKIPTAVQALKVFLKSLPVGVKFNICSFGSHFDFLWPRSQSYSQASLEEAIRHVESFDANYGGTQIFEPLKATIENRYNDMELEVLLLTDGEVWDQETIFKYLNTEIHEKKQPIRVFTLGVGPDASSALVEGVARAGNGFSQAVGNNEKMDNKIVRMLKGALSPHVTDYSLEVKYTDEKEIDADDGFELVEKVTDSLRVNLNLQDEGSKRDAPSGIDSGGVNSNAPQQDPKNPISLFDPSVDLDAPDPQNTSSDGQDRYAHLPPLETPAIIQAPSRIPPLFPFNRSTIYLLLSPNSPAATRMPKSVILRGTSSHGPLELEIPVIVASENEGKGETIHQLAARKAVRELEEGRGWLSEAVDATGARLKEKMEGRWDEMIEREAVRLGVEFQVGGKWCSFVALEENQDEELSHDWEYLDVSPNVSEEGASSNTNLADYQQSLMILRQQNSHPRRAMVSSAPGGRGGRMPGVVLTAFAASSAAPAAQESEDEDMGFGLFDGPPCSSYSPTSPTYSPASASHPPISPSYSPSSPSGPQPAYMRFGTAAPASAALSPMRKRKKRKVGSGSAQTVESTNALFSIEAEAEEDEEYEGPEDEEYEGPEDEADGGASSLQQIIALQSFDGSWQIDDKLLKAVGVPPGTGGTTEAMKALGCVGVSSEDIYKVAGTVLVVAFLRLKLADEEDSWELIVEKAEDWLKGCSVVGAKELEDMSEKAKAMVLGTLE</sequence>
<feature type="compositionally biased region" description="Low complexity" evidence="9">
    <location>
        <begin position="804"/>
        <end position="842"/>
    </location>
</feature>
<feature type="compositionally biased region" description="Acidic residues" evidence="9">
    <location>
        <begin position="885"/>
        <end position="909"/>
    </location>
</feature>
<evidence type="ECO:0000313" key="13">
    <source>
        <dbReference type="Proteomes" id="UP001175001"/>
    </source>
</evidence>
<keyword evidence="3" id="KW-0479">Metal-binding</keyword>
<dbReference type="Proteomes" id="UP001175001">
    <property type="component" value="Unassembled WGS sequence"/>
</dbReference>
<evidence type="ECO:0000256" key="4">
    <source>
        <dbReference type="ARBA" id="ARBA00022737"/>
    </source>
</evidence>
<feature type="compositionally biased region" description="Polar residues" evidence="9">
    <location>
        <begin position="525"/>
        <end position="535"/>
    </location>
</feature>
<accession>A0AA39YXU7</accession>
<dbReference type="EMBL" id="JAUJDW010000010">
    <property type="protein sequence ID" value="KAK0660571.1"/>
    <property type="molecule type" value="Genomic_DNA"/>
</dbReference>
<evidence type="ECO:0000256" key="1">
    <source>
        <dbReference type="ARBA" id="ARBA00004123"/>
    </source>
</evidence>
<feature type="region of interest" description="Disordered" evidence="9">
    <location>
        <begin position="750"/>
        <end position="769"/>
    </location>
</feature>
<dbReference type="SMART" id="SM00609">
    <property type="entry name" value="VIT"/>
    <property type="match status" value="1"/>
</dbReference>
<feature type="region of interest" description="Disordered" evidence="9">
    <location>
        <begin position="785"/>
        <end position="912"/>
    </location>
</feature>
<dbReference type="AlphaFoldDB" id="A0AA39YXU7"/>
<keyword evidence="2" id="KW-0597">Phosphoprotein</keyword>
<evidence type="ECO:0000256" key="9">
    <source>
        <dbReference type="SAM" id="MobiDB-lite"/>
    </source>
</evidence>
<feature type="compositionally biased region" description="Polar residues" evidence="9">
    <location>
        <begin position="869"/>
        <end position="880"/>
    </location>
</feature>
<dbReference type="GO" id="GO:0046872">
    <property type="term" value="F:metal ion binding"/>
    <property type="evidence" value="ECO:0007669"/>
    <property type="project" value="UniProtKB-KW"/>
</dbReference>
<evidence type="ECO:0000259" key="10">
    <source>
        <dbReference type="PROSITE" id="PS50234"/>
    </source>
</evidence>
<protein>
    <submittedName>
        <fullName evidence="12">von Willebrand factor A domain-containing protein</fullName>
    </submittedName>
</protein>
<dbReference type="PROSITE" id="PS00115">
    <property type="entry name" value="RNA_POL_II_REPEAT"/>
    <property type="match status" value="2"/>
</dbReference>
<feature type="domain" description="VWFA" evidence="10">
    <location>
        <begin position="291"/>
        <end position="471"/>
    </location>
</feature>
<reference evidence="12" key="1">
    <citation type="submission" date="2023-06" db="EMBL/GenBank/DDBJ databases">
        <title>Multi-omics analyses reveal the molecular pathogenesis toolkit of Lasiodiplodia hormozganensis, a cross-kingdom pathogen.</title>
        <authorList>
            <person name="Felix C."/>
            <person name="Meneses R."/>
            <person name="Goncalves M.F.M."/>
            <person name="Tilleman L."/>
            <person name="Duarte A.S."/>
            <person name="Jorrin-Novo J.V."/>
            <person name="Van De Peer Y."/>
            <person name="Deforce D."/>
            <person name="Van Nieuwerburgh F."/>
            <person name="Esteves A.C."/>
            <person name="Alves A."/>
        </authorList>
    </citation>
    <scope>NUCLEOTIDE SEQUENCE</scope>
    <source>
        <strain evidence="12">CBS 339.90</strain>
    </source>
</reference>
<dbReference type="Pfam" id="PF13768">
    <property type="entry name" value="VWA_3"/>
    <property type="match status" value="1"/>
</dbReference>
<proteinExistence type="predicted"/>
<dbReference type="PANTHER" id="PTHR45737">
    <property type="entry name" value="VON WILLEBRAND FACTOR A DOMAIN-CONTAINING PROTEIN 5A"/>
    <property type="match status" value="1"/>
</dbReference>
<evidence type="ECO:0000256" key="8">
    <source>
        <dbReference type="ARBA" id="ARBA00023242"/>
    </source>
</evidence>
<dbReference type="InterPro" id="IPR000684">
    <property type="entry name" value="RNA_pol_II_repeat_euk"/>
</dbReference>
<name>A0AA39YXU7_9PEZI</name>
<keyword evidence="6" id="KW-0238">DNA-binding</keyword>
<dbReference type="GO" id="GO:0005634">
    <property type="term" value="C:nucleus"/>
    <property type="evidence" value="ECO:0007669"/>
    <property type="project" value="UniProtKB-SubCell"/>
</dbReference>
<dbReference type="InterPro" id="IPR036465">
    <property type="entry name" value="vWFA_dom_sf"/>
</dbReference>
<dbReference type="PROSITE" id="PS51468">
    <property type="entry name" value="VIT"/>
    <property type="match status" value="1"/>
</dbReference>
<dbReference type="PANTHER" id="PTHR45737:SF6">
    <property type="entry name" value="VON WILLEBRAND FACTOR A DOMAIN-CONTAINING PROTEIN 5A"/>
    <property type="match status" value="1"/>
</dbReference>
<dbReference type="GO" id="GO:0006366">
    <property type="term" value="P:transcription by RNA polymerase II"/>
    <property type="evidence" value="ECO:0007669"/>
    <property type="project" value="InterPro"/>
</dbReference>
<gene>
    <name evidence="12" type="ORF">DIS24_g3048</name>
</gene>
<keyword evidence="7" id="KW-0804">Transcription</keyword>
<evidence type="ECO:0000313" key="12">
    <source>
        <dbReference type="EMBL" id="KAK0660571.1"/>
    </source>
</evidence>
<evidence type="ECO:0000256" key="2">
    <source>
        <dbReference type="ARBA" id="ARBA00022553"/>
    </source>
</evidence>
<dbReference type="InterPro" id="IPR013694">
    <property type="entry name" value="VIT"/>
</dbReference>
<comment type="caution">
    <text evidence="12">The sequence shown here is derived from an EMBL/GenBank/DDBJ whole genome shotgun (WGS) entry which is preliminary data.</text>
</comment>
<evidence type="ECO:0000259" key="11">
    <source>
        <dbReference type="PROSITE" id="PS51468"/>
    </source>
</evidence>
<feature type="region of interest" description="Disordered" evidence="9">
    <location>
        <begin position="509"/>
        <end position="566"/>
    </location>
</feature>
<dbReference type="SMART" id="SM00327">
    <property type="entry name" value="VWA"/>
    <property type="match status" value="1"/>
</dbReference>
<keyword evidence="13" id="KW-1185">Reference proteome</keyword>
<feature type="domain" description="VIT" evidence="11">
    <location>
        <begin position="11"/>
        <end position="143"/>
    </location>
</feature>
<dbReference type="Pfam" id="PF08487">
    <property type="entry name" value="VIT"/>
    <property type="match status" value="1"/>
</dbReference>
<dbReference type="Gene3D" id="3.40.50.410">
    <property type="entry name" value="von Willebrand factor, type A domain"/>
    <property type="match status" value="1"/>
</dbReference>
<dbReference type="SUPFAM" id="SSF53300">
    <property type="entry name" value="vWA-like"/>
    <property type="match status" value="1"/>
</dbReference>
<keyword evidence="8" id="KW-0539">Nucleus</keyword>
<dbReference type="GO" id="GO:0003677">
    <property type="term" value="F:DNA binding"/>
    <property type="evidence" value="ECO:0007669"/>
    <property type="project" value="UniProtKB-KW"/>
</dbReference>
<dbReference type="PROSITE" id="PS50234">
    <property type="entry name" value="VWFA"/>
    <property type="match status" value="1"/>
</dbReference>
<evidence type="ECO:0000256" key="5">
    <source>
        <dbReference type="ARBA" id="ARBA00022833"/>
    </source>
</evidence>
<evidence type="ECO:0000256" key="3">
    <source>
        <dbReference type="ARBA" id="ARBA00022723"/>
    </source>
</evidence>
<keyword evidence="5" id="KW-0862">Zinc</keyword>
<evidence type="ECO:0000256" key="6">
    <source>
        <dbReference type="ARBA" id="ARBA00023125"/>
    </source>
</evidence>
<organism evidence="12 13">
    <name type="scientific">Lasiodiplodia hormozganensis</name>
    <dbReference type="NCBI Taxonomy" id="869390"/>
    <lineage>
        <taxon>Eukaryota</taxon>
        <taxon>Fungi</taxon>
        <taxon>Dikarya</taxon>
        <taxon>Ascomycota</taxon>
        <taxon>Pezizomycotina</taxon>
        <taxon>Dothideomycetes</taxon>
        <taxon>Dothideomycetes incertae sedis</taxon>
        <taxon>Botryosphaeriales</taxon>
        <taxon>Botryosphaeriaceae</taxon>
        <taxon>Lasiodiplodia</taxon>
    </lineage>
</organism>
<comment type="subcellular location">
    <subcellularLocation>
        <location evidence="1">Nucleus</location>
    </subcellularLocation>
</comment>